<gene>
    <name evidence="1" type="ORF">PSAKL28_00150</name>
</gene>
<dbReference type="Proteomes" id="UP000028931">
    <property type="component" value="Chromosome"/>
</dbReference>
<accession>A0A077F1F0</accession>
<protein>
    <submittedName>
        <fullName evidence="1">Uncharacterized protein</fullName>
    </submittedName>
</protein>
<dbReference type="OrthoDB" id="1099722at2"/>
<dbReference type="RefSeq" id="WP_157686988.1">
    <property type="nucleotide sequence ID" value="NZ_CP009048.1"/>
</dbReference>
<dbReference type="EMBL" id="CP009048">
    <property type="protein sequence ID" value="AIL59253.1"/>
    <property type="molecule type" value="Genomic_DNA"/>
</dbReference>
<name>A0A077F1F0_9PSED</name>
<evidence type="ECO:0000313" key="1">
    <source>
        <dbReference type="EMBL" id="AIL59253.1"/>
    </source>
</evidence>
<dbReference type="KEGG" id="palk:PSAKL28_00150"/>
<reference evidence="1 2" key="1">
    <citation type="submission" date="2014-07" db="EMBL/GenBank/DDBJ databases">
        <authorList>
            <person name="Lee K."/>
            <person name="Lim J.Y."/>
            <person name="Hwang I."/>
        </authorList>
    </citation>
    <scope>NUCLEOTIDE SEQUENCE [LARGE SCALE GENOMIC DNA]</scope>
    <source>
        <strain evidence="1 2">KL28</strain>
    </source>
</reference>
<evidence type="ECO:0000313" key="2">
    <source>
        <dbReference type="Proteomes" id="UP000028931"/>
    </source>
</evidence>
<proteinExistence type="predicted"/>
<dbReference type="HOGENOM" id="CLU_207301_0_0_6"/>
<sequence length="53" mass="6074">MSTSDIFTEFLSDLAVGNYAAYRAAQKPLQKLEDMTFSDEEIDAFLPKELKRK</sequence>
<dbReference type="AlphaFoldDB" id="A0A077F1F0"/>
<organism evidence="1 2">
    <name type="scientific">Pseudomonas alkylphenolica</name>
    <dbReference type="NCBI Taxonomy" id="237609"/>
    <lineage>
        <taxon>Bacteria</taxon>
        <taxon>Pseudomonadati</taxon>
        <taxon>Pseudomonadota</taxon>
        <taxon>Gammaproteobacteria</taxon>
        <taxon>Pseudomonadales</taxon>
        <taxon>Pseudomonadaceae</taxon>
        <taxon>Pseudomonas</taxon>
    </lineage>
</organism>